<dbReference type="OrthoDB" id="552713at2"/>
<organism evidence="2 3">
    <name type="scientific">Sporolactobacillus nakayamae</name>
    <dbReference type="NCBI Taxonomy" id="269670"/>
    <lineage>
        <taxon>Bacteria</taxon>
        <taxon>Bacillati</taxon>
        <taxon>Bacillota</taxon>
        <taxon>Bacilli</taxon>
        <taxon>Bacillales</taxon>
        <taxon>Sporolactobacillaceae</taxon>
        <taxon>Sporolactobacillus</taxon>
    </lineage>
</organism>
<dbReference type="STRING" id="269670.SAMN02982927_00685"/>
<keyword evidence="2" id="KW-0378">Hydrolase</keyword>
<dbReference type="AlphaFoldDB" id="A0A1I2P2I0"/>
<dbReference type="GO" id="GO:0004519">
    <property type="term" value="F:endonuclease activity"/>
    <property type="evidence" value="ECO:0007669"/>
    <property type="project" value="UniProtKB-KW"/>
</dbReference>
<keyword evidence="3" id="KW-1185">Reference proteome</keyword>
<dbReference type="EMBL" id="FOOY01000004">
    <property type="protein sequence ID" value="SFG10382.1"/>
    <property type="molecule type" value="Genomic_DNA"/>
</dbReference>
<accession>A0A1I2P2I0</accession>
<dbReference type="Proteomes" id="UP000198752">
    <property type="component" value="Unassembled WGS sequence"/>
</dbReference>
<dbReference type="InterPro" id="IPR044925">
    <property type="entry name" value="His-Me_finger_sf"/>
</dbReference>
<dbReference type="SUPFAM" id="SSF54171">
    <property type="entry name" value="DNA-binding domain"/>
    <property type="match status" value="1"/>
</dbReference>
<dbReference type="Gene3D" id="3.90.75.20">
    <property type="match status" value="1"/>
</dbReference>
<protein>
    <submittedName>
        <fullName evidence="2">HNH endonuclease</fullName>
    </submittedName>
</protein>
<evidence type="ECO:0000313" key="3">
    <source>
        <dbReference type="Proteomes" id="UP000198752"/>
    </source>
</evidence>
<gene>
    <name evidence="2" type="ORF">SAMN02982927_00685</name>
</gene>
<keyword evidence="2" id="KW-0255">Endonuclease</keyword>
<keyword evidence="2" id="KW-0540">Nuclease</keyword>
<evidence type="ECO:0000313" key="2">
    <source>
        <dbReference type="EMBL" id="SFG10382.1"/>
    </source>
</evidence>
<dbReference type="Pfam" id="PF13392">
    <property type="entry name" value="HNH_3"/>
    <property type="match status" value="1"/>
</dbReference>
<sequence length="204" mass="23801">MCIVTWCDNKSHPSGSGYCRRHYDQIRKYGKVLNERNAHNKNQIEFHDDVADLILRNNDGNVVAKALIDIEDIRLVSKYKWSLKDNGYVRTVIKGKTVYLHRLLTAAKSGDEIDHINLNKLDNRKKNLRFCTHEQNCWNRFSVNHGVSKLKRNLRKPFIATITVRGKSIWLGYYATLHEATVARAKAEEKYHKEFRCNVSMPML</sequence>
<dbReference type="InterPro" id="IPR003615">
    <property type="entry name" value="HNH_nuc"/>
</dbReference>
<name>A0A1I2P2I0_9BACL</name>
<dbReference type="SUPFAM" id="SSF54060">
    <property type="entry name" value="His-Me finger endonucleases"/>
    <property type="match status" value="1"/>
</dbReference>
<reference evidence="3" key="1">
    <citation type="submission" date="2016-10" db="EMBL/GenBank/DDBJ databases">
        <authorList>
            <person name="Varghese N."/>
            <person name="Submissions S."/>
        </authorList>
    </citation>
    <scope>NUCLEOTIDE SEQUENCE [LARGE SCALE GENOMIC DNA]</scope>
    <source>
        <strain evidence="3">ATCC 700379</strain>
    </source>
</reference>
<feature type="domain" description="HNH nuclease" evidence="1">
    <location>
        <begin position="99"/>
        <end position="136"/>
    </location>
</feature>
<proteinExistence type="predicted"/>
<evidence type="ECO:0000259" key="1">
    <source>
        <dbReference type="Pfam" id="PF13392"/>
    </source>
</evidence>
<dbReference type="GO" id="GO:0003677">
    <property type="term" value="F:DNA binding"/>
    <property type="evidence" value="ECO:0007669"/>
    <property type="project" value="InterPro"/>
</dbReference>
<dbReference type="RefSeq" id="WP_093670078.1">
    <property type="nucleotide sequence ID" value="NZ_FOOY01000004.1"/>
</dbReference>
<dbReference type="InterPro" id="IPR016177">
    <property type="entry name" value="DNA-bd_dom_sf"/>
</dbReference>